<evidence type="ECO:0000256" key="1">
    <source>
        <dbReference type="SAM" id="MobiDB-lite"/>
    </source>
</evidence>
<dbReference type="Proteomes" id="UP001281614">
    <property type="component" value="Unassembled WGS sequence"/>
</dbReference>
<organism evidence="2 3">
    <name type="scientific">Colletotrichum kahawae</name>
    <name type="common">Coffee berry disease fungus</name>
    <dbReference type="NCBI Taxonomy" id="34407"/>
    <lineage>
        <taxon>Eukaryota</taxon>
        <taxon>Fungi</taxon>
        <taxon>Dikarya</taxon>
        <taxon>Ascomycota</taxon>
        <taxon>Pezizomycotina</taxon>
        <taxon>Sordariomycetes</taxon>
        <taxon>Hypocreomycetidae</taxon>
        <taxon>Glomerellales</taxon>
        <taxon>Glomerellaceae</taxon>
        <taxon>Colletotrichum</taxon>
        <taxon>Colletotrichum gloeosporioides species complex</taxon>
    </lineage>
</organism>
<evidence type="ECO:0000313" key="3">
    <source>
        <dbReference type="Proteomes" id="UP001281614"/>
    </source>
</evidence>
<feature type="region of interest" description="Disordered" evidence="1">
    <location>
        <begin position="78"/>
        <end position="108"/>
    </location>
</feature>
<dbReference type="EMBL" id="VYYT01000001">
    <property type="protein sequence ID" value="KAK2780317.1"/>
    <property type="molecule type" value="Genomic_DNA"/>
</dbReference>
<protein>
    <submittedName>
        <fullName evidence="2">Uncharacterized protein</fullName>
    </submittedName>
</protein>
<gene>
    <name evidence="2" type="ORF">CKAH01_00261</name>
</gene>
<sequence>MAWPGPSQQAVAASNASWLSAASPQLDRLIFLSLRVHIRTPATSQAASVDASKASIATQRNATQRSAVQCGAVQCSKQERKRKTRHTRLASTLDNPPNQATSPISTIPRTPVDLLHFPQF</sequence>
<evidence type="ECO:0000313" key="2">
    <source>
        <dbReference type="EMBL" id="KAK2780317.1"/>
    </source>
</evidence>
<name>A0AAD9YUR0_COLKA</name>
<dbReference type="AlphaFoldDB" id="A0AAD9YUR0"/>
<feature type="compositionally biased region" description="Basic residues" evidence="1">
    <location>
        <begin position="79"/>
        <end position="88"/>
    </location>
</feature>
<comment type="caution">
    <text evidence="2">The sequence shown here is derived from an EMBL/GenBank/DDBJ whole genome shotgun (WGS) entry which is preliminary data.</text>
</comment>
<accession>A0AAD9YUR0</accession>
<keyword evidence="3" id="KW-1185">Reference proteome</keyword>
<proteinExistence type="predicted"/>
<reference evidence="2" key="1">
    <citation type="submission" date="2023-02" db="EMBL/GenBank/DDBJ databases">
        <title>Colletotrichum kahawae CIFC_Que2 genome sequencing and assembly.</title>
        <authorList>
            <person name="Baroncelli R."/>
        </authorList>
    </citation>
    <scope>NUCLEOTIDE SEQUENCE</scope>
    <source>
        <strain evidence="2">CIFC_Que2</strain>
    </source>
</reference>
<feature type="compositionally biased region" description="Polar residues" evidence="1">
    <location>
        <begin position="89"/>
        <end position="108"/>
    </location>
</feature>